<dbReference type="GO" id="GO:0035731">
    <property type="term" value="F:dinitrosyl-iron complex binding"/>
    <property type="evidence" value="ECO:0007669"/>
    <property type="project" value="UniProtKB-UniRule"/>
</dbReference>
<sequence>MSRPSRFAPDTLPRPYDWKEDAACRSAEPALFFPKDHGRVAPLVEHEAKTYCARCPVVDACLSHALAWPERAGVWGGLSEDERRLLRRRIQRRARRAAARAKRQKENHGADGTNSPAPAS</sequence>
<comment type="function">
    <text evidence="11">Acts as a transcriptional regulator. Probably redox-responsive. The apo- but not holo-form probably binds DNA.</text>
</comment>
<name>M3EDD7_STREZ</name>
<keyword evidence="6 11" id="KW-0411">Iron-sulfur</keyword>
<evidence type="ECO:0000256" key="5">
    <source>
        <dbReference type="ARBA" id="ARBA00023004"/>
    </source>
</evidence>
<keyword evidence="10 11" id="KW-0804">Transcription</keyword>
<comment type="caution">
    <text evidence="14">The sequence shown here is derived from an EMBL/GenBank/DDBJ whole genome shotgun (WGS) entry which is preliminary data.</text>
</comment>
<dbReference type="GO" id="GO:0046872">
    <property type="term" value="F:metal ion binding"/>
    <property type="evidence" value="ECO:0007669"/>
    <property type="project" value="UniProtKB-KW"/>
</dbReference>
<dbReference type="GO" id="GO:0045454">
    <property type="term" value="P:cell redox homeostasis"/>
    <property type="evidence" value="ECO:0007669"/>
    <property type="project" value="TreeGrafter"/>
</dbReference>
<evidence type="ECO:0000259" key="13">
    <source>
        <dbReference type="PROSITE" id="PS51674"/>
    </source>
</evidence>
<comment type="PTM">
    <text evidence="11">Upon Fe-S cluster removal intramolecular disulfide bonds are formed.</text>
</comment>
<dbReference type="HAMAP" id="MF_01479">
    <property type="entry name" value="WhiB"/>
    <property type="match status" value="1"/>
</dbReference>
<dbReference type="OrthoDB" id="4243557at2"/>
<dbReference type="GO" id="GO:0003677">
    <property type="term" value="F:DNA binding"/>
    <property type="evidence" value="ECO:0007669"/>
    <property type="project" value="UniProtKB-UniRule"/>
</dbReference>
<evidence type="ECO:0000313" key="15">
    <source>
        <dbReference type="Proteomes" id="UP000011732"/>
    </source>
</evidence>
<dbReference type="GO" id="GO:0045892">
    <property type="term" value="P:negative regulation of DNA-templated transcription"/>
    <property type="evidence" value="ECO:0007669"/>
    <property type="project" value="TreeGrafter"/>
</dbReference>
<comment type="cofactor">
    <cofactor evidence="11">
        <name>[4Fe-4S] cluster</name>
        <dbReference type="ChEBI" id="CHEBI:49883"/>
    </cofactor>
    <text evidence="11">Binds 1 [4Fe-4S] cluster per subunit. Following nitrosylation of the [4Fe-4S] cluster binds 1 [4Fe-8(NO)] cluster per subunit.</text>
</comment>
<reference evidence="14 15" key="1">
    <citation type="journal article" date="2013" name="Genome Announc.">
        <title>Draft Genome Sequence of Streptomyces gancidicus Strain BKS 13-15.</title>
        <authorList>
            <person name="Kumar S."/>
            <person name="Kaur N."/>
            <person name="Singh N.K."/>
            <person name="Raghava G.P."/>
            <person name="Mayilraj S."/>
        </authorList>
    </citation>
    <scope>NUCLEOTIDE SEQUENCE [LARGE SCALE GENOMIC DNA]</scope>
    <source>
        <strain evidence="14 15">BKS 13-15</strain>
    </source>
</reference>
<evidence type="ECO:0000256" key="6">
    <source>
        <dbReference type="ARBA" id="ARBA00023014"/>
    </source>
</evidence>
<dbReference type="GO" id="GO:0005737">
    <property type="term" value="C:cytoplasm"/>
    <property type="evidence" value="ECO:0007669"/>
    <property type="project" value="UniProtKB-SubCell"/>
</dbReference>
<dbReference type="Pfam" id="PF02467">
    <property type="entry name" value="Whib"/>
    <property type="match status" value="1"/>
</dbReference>
<keyword evidence="15" id="KW-1185">Reference proteome</keyword>
<evidence type="ECO:0000256" key="7">
    <source>
        <dbReference type="ARBA" id="ARBA00023015"/>
    </source>
</evidence>
<comment type="similarity">
    <text evidence="2 11">Belongs to the WhiB family.</text>
</comment>
<feature type="binding site" evidence="11">
    <location>
        <position position="52"/>
    </location>
    <ligand>
        <name>[4Fe-4S] cluster</name>
        <dbReference type="ChEBI" id="CHEBI:49883"/>
    </ligand>
</feature>
<evidence type="ECO:0000256" key="12">
    <source>
        <dbReference type="SAM" id="MobiDB-lite"/>
    </source>
</evidence>
<feature type="binding site" evidence="11">
    <location>
        <position position="24"/>
    </location>
    <ligand>
        <name>[4Fe-4S] cluster</name>
        <dbReference type="ChEBI" id="CHEBI:49883"/>
    </ligand>
</feature>
<organism evidence="14 15">
    <name type="scientific">Streptomyces gancidicus BKS 13-15</name>
    <dbReference type="NCBI Taxonomy" id="1284664"/>
    <lineage>
        <taxon>Bacteria</taxon>
        <taxon>Bacillati</taxon>
        <taxon>Actinomycetota</taxon>
        <taxon>Actinomycetes</taxon>
        <taxon>Kitasatosporales</taxon>
        <taxon>Streptomycetaceae</taxon>
        <taxon>Streptomyces</taxon>
        <taxon>Streptomyces pseudogriseolus group</taxon>
    </lineage>
</organism>
<feature type="binding site" evidence="11">
    <location>
        <position position="55"/>
    </location>
    <ligand>
        <name>[4Fe-4S] cluster</name>
        <dbReference type="ChEBI" id="CHEBI:49883"/>
    </ligand>
</feature>
<dbReference type="Proteomes" id="UP000011732">
    <property type="component" value="Unassembled WGS sequence"/>
</dbReference>
<dbReference type="InterPro" id="IPR003482">
    <property type="entry name" value="Whib"/>
</dbReference>
<accession>M3EDD7</accession>
<evidence type="ECO:0000256" key="4">
    <source>
        <dbReference type="ARBA" id="ARBA00022723"/>
    </source>
</evidence>
<dbReference type="PATRIC" id="fig|1284664.3.peg.139"/>
<evidence type="ECO:0000313" key="14">
    <source>
        <dbReference type="EMBL" id="EMF31096.1"/>
    </source>
</evidence>
<feature type="compositionally biased region" description="Basic residues" evidence="12">
    <location>
        <begin position="92"/>
        <end position="103"/>
    </location>
</feature>
<keyword evidence="8 11" id="KW-0238">DNA-binding</keyword>
<evidence type="ECO:0000256" key="10">
    <source>
        <dbReference type="ARBA" id="ARBA00023163"/>
    </source>
</evidence>
<evidence type="ECO:0000256" key="8">
    <source>
        <dbReference type="ARBA" id="ARBA00023125"/>
    </source>
</evidence>
<keyword evidence="9 11" id="KW-1015">Disulfide bond</keyword>
<keyword evidence="7 11" id="KW-0805">Transcription regulation</keyword>
<dbReference type="PROSITE" id="PS51674">
    <property type="entry name" value="4FE4S_WBL"/>
    <property type="match status" value="1"/>
</dbReference>
<dbReference type="InterPro" id="IPR034768">
    <property type="entry name" value="4FE4S_WBL"/>
</dbReference>
<comment type="PTM">
    <text evidence="11">The Fe-S cluster can be nitrosylated by nitric oxide (NO).</text>
</comment>
<comment type="subcellular location">
    <subcellularLocation>
        <location evidence="1 11">Cytoplasm</location>
    </subcellularLocation>
</comment>
<dbReference type="PANTHER" id="PTHR38839">
    <property type="entry name" value="TRANSCRIPTIONAL REGULATOR WHID-RELATED"/>
    <property type="match status" value="1"/>
</dbReference>
<keyword evidence="5 11" id="KW-0408">Iron</keyword>
<keyword evidence="4 11" id="KW-0479">Metal-binding</keyword>
<dbReference type="GO" id="GO:0047134">
    <property type="term" value="F:protein-disulfide reductase [NAD(P)H] activity"/>
    <property type="evidence" value="ECO:0007669"/>
    <property type="project" value="TreeGrafter"/>
</dbReference>
<feature type="domain" description="4Fe-4S Wbl-type" evidence="13">
    <location>
        <begin position="23"/>
        <end position="85"/>
    </location>
</feature>
<protein>
    <recommendedName>
        <fullName evidence="11">Transcriptional regulator WhiB</fullName>
    </recommendedName>
</protein>
<evidence type="ECO:0000256" key="3">
    <source>
        <dbReference type="ARBA" id="ARBA00022485"/>
    </source>
</evidence>
<keyword evidence="3 11" id="KW-0004">4Fe-4S</keyword>
<dbReference type="AlphaFoldDB" id="M3EDD7"/>
<evidence type="ECO:0000256" key="9">
    <source>
        <dbReference type="ARBA" id="ARBA00023157"/>
    </source>
</evidence>
<proteinExistence type="inferred from homology"/>
<keyword evidence="11" id="KW-0963">Cytoplasm</keyword>
<feature type="binding site" evidence="11">
    <location>
        <position position="61"/>
    </location>
    <ligand>
        <name>[4Fe-4S] cluster</name>
        <dbReference type="ChEBI" id="CHEBI:49883"/>
    </ligand>
</feature>
<evidence type="ECO:0000256" key="11">
    <source>
        <dbReference type="HAMAP-Rule" id="MF_01479"/>
    </source>
</evidence>
<gene>
    <name evidence="11" type="primary">whiB</name>
    <name evidence="14" type="ORF">H114_00667</name>
</gene>
<dbReference type="GO" id="GO:0051539">
    <property type="term" value="F:4 iron, 4 sulfur cluster binding"/>
    <property type="evidence" value="ECO:0007669"/>
    <property type="project" value="UniProtKB-UniRule"/>
</dbReference>
<dbReference type="EMBL" id="AOHP01000004">
    <property type="protein sequence ID" value="EMF31096.1"/>
    <property type="molecule type" value="Genomic_DNA"/>
</dbReference>
<feature type="region of interest" description="Disordered" evidence="12">
    <location>
        <begin position="92"/>
        <end position="120"/>
    </location>
</feature>
<evidence type="ECO:0000256" key="2">
    <source>
        <dbReference type="ARBA" id="ARBA00006597"/>
    </source>
</evidence>
<evidence type="ECO:0000256" key="1">
    <source>
        <dbReference type="ARBA" id="ARBA00004496"/>
    </source>
</evidence>